<dbReference type="InterPro" id="IPR008030">
    <property type="entry name" value="NmrA-like"/>
</dbReference>
<dbReference type="Gene3D" id="3.90.25.10">
    <property type="entry name" value="UDP-galactose 4-epimerase, domain 1"/>
    <property type="match status" value="1"/>
</dbReference>
<dbReference type="GO" id="GO:0009807">
    <property type="term" value="P:lignan biosynthetic process"/>
    <property type="evidence" value="ECO:0000318"/>
    <property type="project" value="GO_Central"/>
</dbReference>
<dbReference type="KEGG" id="jre:108991261"/>
<dbReference type="GO" id="GO:0050664">
    <property type="term" value="F:oxidoreductase activity, acting on NAD(P)H, oxygen as acceptor"/>
    <property type="evidence" value="ECO:0000318"/>
    <property type="project" value="GO_Central"/>
</dbReference>
<dbReference type="PANTHER" id="PTHR43349">
    <property type="entry name" value="PINORESINOL REDUCTASE-RELATED"/>
    <property type="match status" value="1"/>
</dbReference>
<keyword evidence="4" id="KW-1185">Reference proteome</keyword>
<dbReference type="RefSeq" id="XP_018820981.1">
    <property type="nucleotide sequence ID" value="XM_018965436.2"/>
</dbReference>
<evidence type="ECO:0000256" key="2">
    <source>
        <dbReference type="ARBA" id="ARBA00023002"/>
    </source>
</evidence>
<dbReference type="Gene3D" id="3.40.50.720">
    <property type="entry name" value="NAD(P)-binding Rossmann-like Domain"/>
    <property type="match status" value="1"/>
</dbReference>
<evidence type="ECO:0000313" key="4">
    <source>
        <dbReference type="Proteomes" id="UP000235220"/>
    </source>
</evidence>
<sequence>MAQKSKILIIGATGYIGKFLVEASVKDGRSTFALVRESTASSPDKSELIESFKSSGITVLYGDIYNHESLVKAIKQVDAVISAVGFQQLGDQVKIIAAIKEAGNIKRFLPSEFGMDVDRFNAVEPAASLFALKASIRRSIEEAGIPYTYIVSNCFAEYFLRNFGQSGATVPPRDKVVVLGDGNIKVIFNKEGDIATYTIKAVDDPKTLNKILYMRPPANILSFNEILSLWEKKISKTLEKIYILEDQLLEKIRESPTPSNIILSILYSVFVKGDCTNYEIEASFGVEASEIYPEVKYTTVEEYLDQLV</sequence>
<evidence type="ECO:0000313" key="5">
    <source>
        <dbReference type="RefSeq" id="XP_018820981.1"/>
    </source>
</evidence>
<gene>
    <name evidence="5" type="primary">LOC108991261</name>
</gene>
<dbReference type="Proteomes" id="UP000235220">
    <property type="component" value="Chromosome 7"/>
</dbReference>
<keyword evidence="2" id="KW-0560">Oxidoreductase</keyword>
<dbReference type="InterPro" id="IPR045312">
    <property type="entry name" value="PCBER-like"/>
</dbReference>
<dbReference type="CDD" id="cd05259">
    <property type="entry name" value="PCBER_SDR_a"/>
    <property type="match status" value="1"/>
</dbReference>
<feature type="domain" description="NmrA-like" evidence="3">
    <location>
        <begin position="3"/>
        <end position="304"/>
    </location>
</feature>
<keyword evidence="1" id="KW-0521">NADP</keyword>
<proteinExistence type="predicted"/>
<evidence type="ECO:0000256" key="1">
    <source>
        <dbReference type="ARBA" id="ARBA00022857"/>
    </source>
</evidence>
<dbReference type="Gramene" id="Jr07_04520_p1">
    <property type="protein sequence ID" value="cds.Jr07_04520_p1"/>
    <property type="gene ID" value="Jr07_04520"/>
</dbReference>
<protein>
    <submittedName>
        <fullName evidence="5">Phenylcoumaran benzylic ether reductase TP7-like</fullName>
    </submittedName>
</protein>
<name>A0A2I4ENK8_JUGRE</name>
<dbReference type="SUPFAM" id="SSF51735">
    <property type="entry name" value="NAD(P)-binding Rossmann-fold domains"/>
    <property type="match status" value="1"/>
</dbReference>
<dbReference type="Pfam" id="PF05368">
    <property type="entry name" value="NmrA"/>
    <property type="match status" value="1"/>
</dbReference>
<accession>A0A2I4ENK8</accession>
<dbReference type="PANTHER" id="PTHR43349:SF40">
    <property type="entry name" value="PHENYLCOUMARAN BENZYLIC ETHER REDUCTASE-LIKE PROTEIN FI1"/>
    <property type="match status" value="1"/>
</dbReference>
<dbReference type="GeneID" id="108991261"/>
<dbReference type="InterPro" id="IPR036291">
    <property type="entry name" value="NAD(P)-bd_dom_sf"/>
</dbReference>
<dbReference type="InterPro" id="IPR050608">
    <property type="entry name" value="NmrA-type/Isoflavone_red_sf"/>
</dbReference>
<reference evidence="5" key="1">
    <citation type="submission" date="2025-08" db="UniProtKB">
        <authorList>
            <consortium name="RefSeq"/>
        </authorList>
    </citation>
    <scope>IDENTIFICATION</scope>
    <source>
        <tissue evidence="5">Leaves</tissue>
    </source>
</reference>
<dbReference type="AlphaFoldDB" id="A0A2I4ENK8"/>
<dbReference type="OrthoDB" id="419598at2759"/>
<organism evidence="4 5">
    <name type="scientific">Juglans regia</name>
    <name type="common">English walnut</name>
    <dbReference type="NCBI Taxonomy" id="51240"/>
    <lineage>
        <taxon>Eukaryota</taxon>
        <taxon>Viridiplantae</taxon>
        <taxon>Streptophyta</taxon>
        <taxon>Embryophyta</taxon>
        <taxon>Tracheophyta</taxon>
        <taxon>Spermatophyta</taxon>
        <taxon>Magnoliopsida</taxon>
        <taxon>eudicotyledons</taxon>
        <taxon>Gunneridae</taxon>
        <taxon>Pentapetalae</taxon>
        <taxon>rosids</taxon>
        <taxon>fabids</taxon>
        <taxon>Fagales</taxon>
        <taxon>Juglandaceae</taxon>
        <taxon>Juglans</taxon>
    </lineage>
</organism>
<evidence type="ECO:0000259" key="3">
    <source>
        <dbReference type="Pfam" id="PF05368"/>
    </source>
</evidence>